<evidence type="ECO:0000313" key="2">
    <source>
        <dbReference type="Proteomes" id="UP000255425"/>
    </source>
</evidence>
<dbReference type="EMBL" id="UHDZ01000001">
    <property type="protein sequence ID" value="SUM73282.1"/>
    <property type="molecule type" value="Genomic_DNA"/>
</dbReference>
<gene>
    <name evidence="1" type="primary">cdr_1</name>
    <name evidence="1" type="ORF">NCTC11807_02074</name>
</gene>
<protein>
    <submittedName>
        <fullName evidence="1">Coenzyme A disulfide reductase</fullName>
        <ecNumber evidence="1">1.8.1.14</ecNumber>
    </submittedName>
</protein>
<dbReference type="EC" id="1.8.1.14" evidence="1"/>
<dbReference type="InterPro" id="IPR036188">
    <property type="entry name" value="FAD/NAD-bd_sf"/>
</dbReference>
<organism evidence="1 2">
    <name type="scientific">Staphylococcus saccharolyticus</name>
    <dbReference type="NCBI Taxonomy" id="33028"/>
    <lineage>
        <taxon>Bacteria</taxon>
        <taxon>Bacillati</taxon>
        <taxon>Bacillota</taxon>
        <taxon>Bacilli</taxon>
        <taxon>Bacillales</taxon>
        <taxon>Staphylococcaceae</taxon>
        <taxon>Staphylococcus</taxon>
    </lineage>
</organism>
<keyword evidence="1" id="KW-0560">Oxidoreductase</keyword>
<name>A0A380H6L6_9STAP</name>
<dbReference type="Gene3D" id="3.50.50.60">
    <property type="entry name" value="FAD/NAD(P)-binding domain"/>
    <property type="match status" value="1"/>
</dbReference>
<proteinExistence type="predicted"/>
<dbReference type="Proteomes" id="UP000255425">
    <property type="component" value="Unassembled WGS sequence"/>
</dbReference>
<accession>A0A380H6L6</accession>
<keyword evidence="2" id="KW-1185">Reference proteome</keyword>
<reference evidence="1 2" key="1">
    <citation type="submission" date="2018-06" db="EMBL/GenBank/DDBJ databases">
        <authorList>
            <consortium name="Pathogen Informatics"/>
            <person name="Doyle S."/>
        </authorList>
    </citation>
    <scope>NUCLEOTIDE SEQUENCE [LARGE SCALE GENOMIC DNA]</scope>
    <source>
        <strain evidence="1 2">NCTC11807</strain>
    </source>
</reference>
<dbReference type="GO" id="GO:0050451">
    <property type="term" value="F:CoA-disulfide reductase (NADPH) activity"/>
    <property type="evidence" value="ECO:0007669"/>
    <property type="project" value="UniProtKB-EC"/>
</dbReference>
<dbReference type="SUPFAM" id="SSF51905">
    <property type="entry name" value="FAD/NAD(P)-binding domain"/>
    <property type="match status" value="1"/>
</dbReference>
<evidence type="ECO:0000313" key="1">
    <source>
        <dbReference type="EMBL" id="SUM73282.1"/>
    </source>
</evidence>
<sequence>MRKIVIVGAVAGGATCASQIRRLDKKSEIVVFEKDRDMSFVNYALPYYLGNKVNHRRKVLAYTPVEFDAKKYISVKT</sequence>
<dbReference type="AlphaFoldDB" id="A0A380H6L6"/>